<dbReference type="AlphaFoldDB" id="A0A378F7T8"/>
<gene>
    <name evidence="6" type="primary">fbpB_3</name>
    <name evidence="6" type="ORF">NCTC9617_01558</name>
</gene>
<evidence type="ECO:0000313" key="6">
    <source>
        <dbReference type="EMBL" id="STW40024.1"/>
    </source>
</evidence>
<dbReference type="GO" id="GO:0005886">
    <property type="term" value="C:plasma membrane"/>
    <property type="evidence" value="ECO:0007669"/>
    <property type="project" value="UniProtKB-SubCell"/>
</dbReference>
<comment type="subcellular location">
    <subcellularLocation>
        <location evidence="1">Cell inner membrane</location>
        <topology evidence="1">Multi-pass membrane protein</topology>
    </subcellularLocation>
</comment>
<keyword evidence="5" id="KW-1133">Transmembrane helix</keyword>
<evidence type="ECO:0000256" key="2">
    <source>
        <dbReference type="ARBA" id="ARBA00022448"/>
    </source>
</evidence>
<keyword evidence="2" id="KW-0813">Transport</keyword>
<dbReference type="PANTHER" id="PTHR43357">
    <property type="entry name" value="INNER MEMBRANE ABC TRANSPORTER PERMEASE PROTEIN YDCV"/>
    <property type="match status" value="1"/>
</dbReference>
<protein>
    <submittedName>
        <fullName evidence="6">Iron ABC transporter permease</fullName>
    </submittedName>
</protein>
<reference evidence="6 7" key="1">
    <citation type="submission" date="2018-06" db="EMBL/GenBank/DDBJ databases">
        <authorList>
            <consortium name="Pathogen Informatics"/>
            <person name="Doyle S."/>
        </authorList>
    </citation>
    <scope>NUCLEOTIDE SEQUENCE [LARGE SCALE GENOMIC DNA]</scope>
    <source>
        <strain evidence="6 7">NCTC9617</strain>
    </source>
</reference>
<evidence type="ECO:0000256" key="3">
    <source>
        <dbReference type="ARBA" id="ARBA00022475"/>
    </source>
</evidence>
<evidence type="ECO:0000313" key="7">
    <source>
        <dbReference type="Proteomes" id="UP000255167"/>
    </source>
</evidence>
<name>A0A378F7T8_KLEPN</name>
<keyword evidence="3" id="KW-1003">Cell membrane</keyword>
<feature type="transmembrane region" description="Helical" evidence="5">
    <location>
        <begin position="36"/>
        <end position="54"/>
    </location>
</feature>
<dbReference type="Proteomes" id="UP000255167">
    <property type="component" value="Unassembled WGS sequence"/>
</dbReference>
<dbReference type="EMBL" id="UGNC01000004">
    <property type="protein sequence ID" value="STW40024.1"/>
    <property type="molecule type" value="Genomic_DNA"/>
</dbReference>
<evidence type="ECO:0000256" key="5">
    <source>
        <dbReference type="SAM" id="Phobius"/>
    </source>
</evidence>
<proteinExistence type="predicted"/>
<dbReference type="PANTHER" id="PTHR43357:SF3">
    <property type="entry name" value="FE(3+)-TRANSPORT SYSTEM PERMEASE PROTEIN FBPB 2"/>
    <property type="match status" value="1"/>
</dbReference>
<keyword evidence="5" id="KW-0812">Transmembrane</keyword>
<keyword evidence="5" id="KW-0472">Membrane</keyword>
<sequence>MALHLLAEYGLYVMIRFDTFTTAIYDQFQSTFSGPAANMLAGVLALCCLAILLLESASRGKARLRAYRRRGGPRAEAACAG</sequence>
<evidence type="ECO:0000256" key="1">
    <source>
        <dbReference type="ARBA" id="ARBA00004429"/>
    </source>
</evidence>
<evidence type="ECO:0000256" key="4">
    <source>
        <dbReference type="ARBA" id="ARBA00022519"/>
    </source>
</evidence>
<accession>A0A378F7T8</accession>
<keyword evidence="4" id="KW-0997">Cell inner membrane</keyword>
<organism evidence="6 7">
    <name type="scientific">Klebsiella pneumoniae</name>
    <dbReference type="NCBI Taxonomy" id="573"/>
    <lineage>
        <taxon>Bacteria</taxon>
        <taxon>Pseudomonadati</taxon>
        <taxon>Pseudomonadota</taxon>
        <taxon>Gammaproteobacteria</taxon>
        <taxon>Enterobacterales</taxon>
        <taxon>Enterobacteriaceae</taxon>
        <taxon>Klebsiella/Raoultella group</taxon>
        <taxon>Klebsiella</taxon>
        <taxon>Klebsiella pneumoniae complex</taxon>
    </lineage>
</organism>